<dbReference type="PANTHER" id="PTHR46030">
    <property type="entry name" value="ALPHA-KETOGLUTARATE-DEPENDENT DIOXYGENASE ALKB HOMOLOG 6"/>
    <property type="match status" value="1"/>
</dbReference>
<evidence type="ECO:0000259" key="9">
    <source>
        <dbReference type="PROSITE" id="PS51471"/>
    </source>
</evidence>
<protein>
    <recommendedName>
        <fullName evidence="9">Fe2OG dioxygenase domain-containing protein</fullName>
    </recommendedName>
</protein>
<sequence>TVYYCPDFILPSEEQYIIDKVYSAPKPKWTQLLNRRLQNWGGIPHPSGMIAEKLPEWLMKYVSKVDQLKIVDGGRICPNHVLVNEYLPGQGIMPHTDGPLFYPTIATITCGSHAVLEFRPNREEHVDKRGENKYSILLERRSLIVVKDDLYKQHLHSISEISEDILDNSVVNLNRTQYKIGDTLKRETRISLTIRHVPKTSKLHLKLCR</sequence>
<reference evidence="10 11" key="1">
    <citation type="submission" date="2024-07" db="EMBL/GenBank/DDBJ databases">
        <title>Chromosome-level genome assembly of the water stick insect Ranatra chinensis (Heteroptera: Nepidae).</title>
        <authorList>
            <person name="Liu X."/>
        </authorList>
    </citation>
    <scope>NUCLEOTIDE SEQUENCE [LARGE SCALE GENOMIC DNA]</scope>
    <source>
        <strain evidence="10">Cailab_2021Rc</strain>
        <tissue evidence="10">Muscle</tissue>
    </source>
</reference>
<dbReference type="GO" id="GO:0051213">
    <property type="term" value="F:dioxygenase activity"/>
    <property type="evidence" value="ECO:0007669"/>
    <property type="project" value="UniProtKB-KW"/>
</dbReference>
<evidence type="ECO:0000256" key="2">
    <source>
        <dbReference type="ARBA" id="ARBA00004123"/>
    </source>
</evidence>
<evidence type="ECO:0000256" key="8">
    <source>
        <dbReference type="ARBA" id="ARBA00023242"/>
    </source>
</evidence>
<keyword evidence="8" id="KW-0539">Nucleus</keyword>
<evidence type="ECO:0000313" key="10">
    <source>
        <dbReference type="EMBL" id="KAL1131238.1"/>
    </source>
</evidence>
<evidence type="ECO:0000256" key="3">
    <source>
        <dbReference type="ARBA" id="ARBA00007879"/>
    </source>
</evidence>
<feature type="domain" description="Fe2OG dioxygenase" evidence="9">
    <location>
        <begin position="77"/>
        <end position="198"/>
    </location>
</feature>
<organism evidence="10 11">
    <name type="scientific">Ranatra chinensis</name>
    <dbReference type="NCBI Taxonomy" id="642074"/>
    <lineage>
        <taxon>Eukaryota</taxon>
        <taxon>Metazoa</taxon>
        <taxon>Ecdysozoa</taxon>
        <taxon>Arthropoda</taxon>
        <taxon>Hexapoda</taxon>
        <taxon>Insecta</taxon>
        <taxon>Pterygota</taxon>
        <taxon>Neoptera</taxon>
        <taxon>Paraneoptera</taxon>
        <taxon>Hemiptera</taxon>
        <taxon>Heteroptera</taxon>
        <taxon>Panheteroptera</taxon>
        <taxon>Nepomorpha</taxon>
        <taxon>Nepidae</taxon>
        <taxon>Ranatrinae</taxon>
        <taxon>Ranatra</taxon>
    </lineage>
</organism>
<comment type="subcellular location">
    <subcellularLocation>
        <location evidence="2">Nucleus</location>
    </subcellularLocation>
</comment>
<evidence type="ECO:0000256" key="5">
    <source>
        <dbReference type="ARBA" id="ARBA00022964"/>
    </source>
</evidence>
<dbReference type="InterPro" id="IPR037151">
    <property type="entry name" value="AlkB-like_sf"/>
</dbReference>
<name>A0ABD0YIX2_9HEMI</name>
<evidence type="ECO:0000256" key="4">
    <source>
        <dbReference type="ARBA" id="ARBA00022723"/>
    </source>
</evidence>
<dbReference type="Gene3D" id="2.60.120.590">
    <property type="entry name" value="Alpha-ketoglutarate-dependent dioxygenase AlkB-like"/>
    <property type="match status" value="1"/>
</dbReference>
<evidence type="ECO:0000256" key="6">
    <source>
        <dbReference type="ARBA" id="ARBA00023002"/>
    </source>
</evidence>
<dbReference type="AlphaFoldDB" id="A0ABD0YIX2"/>
<dbReference type="EMBL" id="JBFDAA010000006">
    <property type="protein sequence ID" value="KAL1131238.1"/>
    <property type="molecule type" value="Genomic_DNA"/>
</dbReference>
<keyword evidence="4" id="KW-0479">Metal-binding</keyword>
<dbReference type="PANTHER" id="PTHR46030:SF1">
    <property type="entry name" value="ALPHA-KETOGLUTARATE-DEPENDENT DIOXYGENASE ALKB HOMOLOG 6"/>
    <property type="match status" value="1"/>
</dbReference>
<evidence type="ECO:0000256" key="7">
    <source>
        <dbReference type="ARBA" id="ARBA00023004"/>
    </source>
</evidence>
<comment type="similarity">
    <text evidence="3">Belongs to the alkB family.</text>
</comment>
<keyword evidence="11" id="KW-1185">Reference proteome</keyword>
<dbReference type="GO" id="GO:0046872">
    <property type="term" value="F:metal ion binding"/>
    <property type="evidence" value="ECO:0007669"/>
    <property type="project" value="UniProtKB-KW"/>
</dbReference>
<keyword evidence="7" id="KW-0408">Iron</keyword>
<dbReference type="SUPFAM" id="SSF51197">
    <property type="entry name" value="Clavaminate synthase-like"/>
    <property type="match status" value="1"/>
</dbReference>
<gene>
    <name evidence="10" type="ORF">AAG570_010856</name>
</gene>
<dbReference type="Pfam" id="PF13532">
    <property type="entry name" value="2OG-FeII_Oxy_2"/>
    <property type="match status" value="1"/>
</dbReference>
<dbReference type="GO" id="GO:0005634">
    <property type="term" value="C:nucleus"/>
    <property type="evidence" value="ECO:0007669"/>
    <property type="project" value="UniProtKB-SubCell"/>
</dbReference>
<comment type="cofactor">
    <cofactor evidence="1">
        <name>Fe(2+)</name>
        <dbReference type="ChEBI" id="CHEBI:29033"/>
    </cofactor>
</comment>
<keyword evidence="6" id="KW-0560">Oxidoreductase</keyword>
<evidence type="ECO:0000256" key="1">
    <source>
        <dbReference type="ARBA" id="ARBA00001954"/>
    </source>
</evidence>
<dbReference type="InterPro" id="IPR032862">
    <property type="entry name" value="ALKBH6"/>
</dbReference>
<keyword evidence="5" id="KW-0223">Dioxygenase</keyword>
<evidence type="ECO:0000313" key="11">
    <source>
        <dbReference type="Proteomes" id="UP001558652"/>
    </source>
</evidence>
<dbReference type="InterPro" id="IPR027450">
    <property type="entry name" value="AlkB-like"/>
</dbReference>
<proteinExistence type="inferred from homology"/>
<accession>A0ABD0YIX2</accession>
<comment type="caution">
    <text evidence="10">The sequence shown here is derived from an EMBL/GenBank/DDBJ whole genome shotgun (WGS) entry which is preliminary data.</text>
</comment>
<dbReference type="InterPro" id="IPR005123">
    <property type="entry name" value="Oxoglu/Fe-dep_dioxygenase_dom"/>
</dbReference>
<dbReference type="Proteomes" id="UP001558652">
    <property type="component" value="Unassembled WGS sequence"/>
</dbReference>
<feature type="non-terminal residue" evidence="10">
    <location>
        <position position="1"/>
    </location>
</feature>
<dbReference type="PROSITE" id="PS51471">
    <property type="entry name" value="FE2OG_OXY"/>
    <property type="match status" value="1"/>
</dbReference>